<evidence type="ECO:0000256" key="5">
    <source>
        <dbReference type="ARBA" id="ARBA00022723"/>
    </source>
</evidence>
<dbReference type="SUPFAM" id="SSF48264">
    <property type="entry name" value="Cytochrome P450"/>
    <property type="match status" value="1"/>
</dbReference>
<evidence type="ECO:0000256" key="2">
    <source>
        <dbReference type="ARBA" id="ARBA00005179"/>
    </source>
</evidence>
<name>A0AAD6UYW1_9AGAR</name>
<accession>A0AAD6UYW1</accession>
<keyword evidence="6 10" id="KW-0560">Oxidoreductase</keyword>
<dbReference type="InterPro" id="IPR050364">
    <property type="entry name" value="Cytochrome_P450_fung"/>
</dbReference>
<evidence type="ECO:0000256" key="6">
    <source>
        <dbReference type="ARBA" id="ARBA00023002"/>
    </source>
</evidence>
<feature type="binding site" description="axial binding residue" evidence="9">
    <location>
        <position position="439"/>
    </location>
    <ligand>
        <name>heme</name>
        <dbReference type="ChEBI" id="CHEBI:30413"/>
    </ligand>
    <ligandPart>
        <name>Fe</name>
        <dbReference type="ChEBI" id="CHEBI:18248"/>
    </ligandPart>
</feature>
<dbReference type="Proteomes" id="UP001219525">
    <property type="component" value="Unassembled WGS sequence"/>
</dbReference>
<evidence type="ECO:0000256" key="10">
    <source>
        <dbReference type="RuleBase" id="RU000461"/>
    </source>
</evidence>
<dbReference type="InterPro" id="IPR002401">
    <property type="entry name" value="Cyt_P450_E_grp-I"/>
</dbReference>
<proteinExistence type="inferred from homology"/>
<dbReference type="GO" id="GO:0004497">
    <property type="term" value="F:monooxygenase activity"/>
    <property type="evidence" value="ECO:0007669"/>
    <property type="project" value="UniProtKB-KW"/>
</dbReference>
<evidence type="ECO:0000256" key="4">
    <source>
        <dbReference type="ARBA" id="ARBA00022617"/>
    </source>
</evidence>
<dbReference type="GO" id="GO:0016705">
    <property type="term" value="F:oxidoreductase activity, acting on paired donors, with incorporation or reduction of molecular oxygen"/>
    <property type="evidence" value="ECO:0007669"/>
    <property type="project" value="InterPro"/>
</dbReference>
<evidence type="ECO:0000256" key="3">
    <source>
        <dbReference type="ARBA" id="ARBA00010617"/>
    </source>
</evidence>
<comment type="similarity">
    <text evidence="3 10">Belongs to the cytochrome P450 family.</text>
</comment>
<keyword evidence="7 9" id="KW-0408">Iron</keyword>
<keyword evidence="11" id="KW-1133">Transmembrane helix</keyword>
<dbReference type="InterPro" id="IPR036396">
    <property type="entry name" value="Cyt_P450_sf"/>
</dbReference>
<evidence type="ECO:0000256" key="11">
    <source>
        <dbReference type="SAM" id="Phobius"/>
    </source>
</evidence>
<keyword evidence="11" id="KW-0812">Transmembrane</keyword>
<evidence type="ECO:0000256" key="9">
    <source>
        <dbReference type="PIRSR" id="PIRSR602401-1"/>
    </source>
</evidence>
<dbReference type="PANTHER" id="PTHR46300:SF7">
    <property type="entry name" value="P450, PUTATIVE (EUROFUNG)-RELATED"/>
    <property type="match status" value="1"/>
</dbReference>
<dbReference type="Gene3D" id="1.10.630.10">
    <property type="entry name" value="Cytochrome P450"/>
    <property type="match status" value="1"/>
</dbReference>
<sequence length="515" mass="57340">MSIPYIYGAAGGALVIAVYYLMQRGKSRLPLPPGPKKLPLVGNLFDMPSTFEWITYMEWSKKCNSDILHLDVAGTSIIVLSSTEAAEELLVKRAAIYSDRAPLVMVNELMGWNYLLAFMKYAHRKLFHDVFNAVAAQRFRPLERKVCHEVLYDFLQKPDHDVHGRVQRVLSMAAKVVMSAAYGIDVLPSDDPYVGLAEKALAGLLTAVPPGRFLVESIPLLKYVPAWFPGAGFQRQALEWKRLALEMLDKPFVVAKQQIASGKAPHSFVMDGLRMAQESEDKAYQEQVVQNTAATMWTAATDTTVSALATFILAILSNPEAQKKAQAEIDAVVGTDRLPDWHDEPNLPYVAALMRESMRWMNVTPIAIPHYLAVEDEYKGYRLPAGSVVVPNVWAILHDETIYPDPYSVKPERYLLDGKLNPNIPGPDTLLFGFGRRICPGRHMASSSVWITIASILATFDITKPVDDAGKVIEPSYEYVAHLVVMPLPYKCSIKPRSEKAIALIKASINQTNKI</sequence>
<dbReference type="GO" id="GO:0020037">
    <property type="term" value="F:heme binding"/>
    <property type="evidence" value="ECO:0007669"/>
    <property type="project" value="InterPro"/>
</dbReference>
<dbReference type="CDD" id="cd11065">
    <property type="entry name" value="CYP64-like"/>
    <property type="match status" value="1"/>
</dbReference>
<dbReference type="InterPro" id="IPR001128">
    <property type="entry name" value="Cyt_P450"/>
</dbReference>
<keyword evidence="5 9" id="KW-0479">Metal-binding</keyword>
<dbReference type="EMBL" id="JARJCW010000092">
    <property type="protein sequence ID" value="KAJ7195215.1"/>
    <property type="molecule type" value="Genomic_DNA"/>
</dbReference>
<dbReference type="PANTHER" id="PTHR46300">
    <property type="entry name" value="P450, PUTATIVE (EUROFUNG)-RELATED-RELATED"/>
    <property type="match status" value="1"/>
</dbReference>
<keyword evidence="13" id="KW-1185">Reference proteome</keyword>
<evidence type="ECO:0000256" key="1">
    <source>
        <dbReference type="ARBA" id="ARBA00001971"/>
    </source>
</evidence>
<feature type="transmembrane region" description="Helical" evidence="11">
    <location>
        <begin position="6"/>
        <end position="22"/>
    </location>
</feature>
<comment type="pathway">
    <text evidence="2">Secondary metabolite biosynthesis.</text>
</comment>
<dbReference type="PRINTS" id="PR00463">
    <property type="entry name" value="EP450I"/>
</dbReference>
<keyword evidence="4 9" id="KW-0349">Heme</keyword>
<reference evidence="12" key="1">
    <citation type="submission" date="2023-03" db="EMBL/GenBank/DDBJ databases">
        <title>Massive genome expansion in bonnet fungi (Mycena s.s.) driven by repeated elements and novel gene families across ecological guilds.</title>
        <authorList>
            <consortium name="Lawrence Berkeley National Laboratory"/>
            <person name="Harder C.B."/>
            <person name="Miyauchi S."/>
            <person name="Viragh M."/>
            <person name="Kuo A."/>
            <person name="Thoen E."/>
            <person name="Andreopoulos B."/>
            <person name="Lu D."/>
            <person name="Skrede I."/>
            <person name="Drula E."/>
            <person name="Henrissat B."/>
            <person name="Morin E."/>
            <person name="Kohler A."/>
            <person name="Barry K."/>
            <person name="LaButti K."/>
            <person name="Morin E."/>
            <person name="Salamov A."/>
            <person name="Lipzen A."/>
            <person name="Mereny Z."/>
            <person name="Hegedus B."/>
            <person name="Baldrian P."/>
            <person name="Stursova M."/>
            <person name="Weitz H."/>
            <person name="Taylor A."/>
            <person name="Grigoriev I.V."/>
            <person name="Nagy L.G."/>
            <person name="Martin F."/>
            <person name="Kauserud H."/>
        </authorList>
    </citation>
    <scope>NUCLEOTIDE SEQUENCE</scope>
    <source>
        <strain evidence="12">9144</strain>
    </source>
</reference>
<dbReference type="InterPro" id="IPR017972">
    <property type="entry name" value="Cyt_P450_CS"/>
</dbReference>
<evidence type="ECO:0000313" key="13">
    <source>
        <dbReference type="Proteomes" id="UP001219525"/>
    </source>
</evidence>
<dbReference type="AlphaFoldDB" id="A0AAD6UYW1"/>
<evidence type="ECO:0000256" key="8">
    <source>
        <dbReference type="ARBA" id="ARBA00023033"/>
    </source>
</evidence>
<evidence type="ECO:0000313" key="12">
    <source>
        <dbReference type="EMBL" id="KAJ7195215.1"/>
    </source>
</evidence>
<protein>
    <submittedName>
        <fullName evidence="12">Cytochrome P450</fullName>
    </submittedName>
</protein>
<gene>
    <name evidence="12" type="ORF">GGX14DRAFT_677269</name>
</gene>
<comment type="caution">
    <text evidence="12">The sequence shown here is derived from an EMBL/GenBank/DDBJ whole genome shotgun (WGS) entry which is preliminary data.</text>
</comment>
<comment type="cofactor">
    <cofactor evidence="1 9">
        <name>heme</name>
        <dbReference type="ChEBI" id="CHEBI:30413"/>
    </cofactor>
</comment>
<evidence type="ECO:0000256" key="7">
    <source>
        <dbReference type="ARBA" id="ARBA00023004"/>
    </source>
</evidence>
<keyword evidence="8 10" id="KW-0503">Monooxygenase</keyword>
<dbReference type="PROSITE" id="PS00086">
    <property type="entry name" value="CYTOCHROME_P450"/>
    <property type="match status" value="1"/>
</dbReference>
<organism evidence="12 13">
    <name type="scientific">Mycena pura</name>
    <dbReference type="NCBI Taxonomy" id="153505"/>
    <lineage>
        <taxon>Eukaryota</taxon>
        <taxon>Fungi</taxon>
        <taxon>Dikarya</taxon>
        <taxon>Basidiomycota</taxon>
        <taxon>Agaricomycotina</taxon>
        <taxon>Agaricomycetes</taxon>
        <taxon>Agaricomycetidae</taxon>
        <taxon>Agaricales</taxon>
        <taxon>Marasmiineae</taxon>
        <taxon>Mycenaceae</taxon>
        <taxon>Mycena</taxon>
    </lineage>
</organism>
<dbReference type="GO" id="GO:0005506">
    <property type="term" value="F:iron ion binding"/>
    <property type="evidence" value="ECO:0007669"/>
    <property type="project" value="InterPro"/>
</dbReference>
<keyword evidence="11" id="KW-0472">Membrane</keyword>
<dbReference type="Pfam" id="PF00067">
    <property type="entry name" value="p450"/>
    <property type="match status" value="1"/>
</dbReference>